<dbReference type="AlphaFoldDB" id="A0A0P6SEP7"/>
<evidence type="ECO:0000256" key="1">
    <source>
        <dbReference type="SAM" id="SignalP"/>
    </source>
</evidence>
<keyword evidence="1" id="KW-0732">Signal</keyword>
<feature type="chain" id="PRO_5006130446" evidence="1">
    <location>
        <begin position="27"/>
        <end position="100"/>
    </location>
</feature>
<reference evidence="2 3" key="1">
    <citation type="submission" date="2015-08" db="EMBL/GenBank/DDBJ databases">
        <title>Genome sequence of Streptococcus phocae subsp. phocae ATCC 51973T isolated from liver specimen obtained from seal.</title>
        <authorList>
            <person name="Avendano-Herrera R."/>
        </authorList>
    </citation>
    <scope>NUCLEOTIDE SEQUENCE [LARGE SCALE GENOMIC DNA]</scope>
    <source>
        <strain evidence="2 3">ATCC 51973</strain>
    </source>
</reference>
<name>A0A0P6SEP7_9STRE</name>
<gene>
    <name evidence="2" type="ORF">AKK44_03430</name>
</gene>
<dbReference type="RefSeq" id="WP_054278521.1">
    <property type="nucleotide sequence ID" value="NZ_LHQM01000010.1"/>
</dbReference>
<proteinExistence type="predicted"/>
<protein>
    <submittedName>
        <fullName evidence="2">Uncharacterized protein</fullName>
    </submittedName>
</protein>
<keyword evidence="3" id="KW-1185">Reference proteome</keyword>
<evidence type="ECO:0000313" key="3">
    <source>
        <dbReference type="Proteomes" id="UP000049578"/>
    </source>
</evidence>
<dbReference type="EMBL" id="LHQM01000010">
    <property type="protein sequence ID" value="KPJ22711.1"/>
    <property type="molecule type" value="Genomic_DNA"/>
</dbReference>
<evidence type="ECO:0000313" key="2">
    <source>
        <dbReference type="EMBL" id="KPJ22711.1"/>
    </source>
</evidence>
<sequence>MKKKLLTFSLLSLLAIGLGTTTNANANTFDKNQVARDYFAGKITIEQIKQKYPSFPMETFAIGDQNGRSGLSRNITRKNLERTKEYVLNSPLGRSLFSGR</sequence>
<feature type="signal peptide" evidence="1">
    <location>
        <begin position="1"/>
        <end position="26"/>
    </location>
</feature>
<dbReference type="Proteomes" id="UP000049578">
    <property type="component" value="Unassembled WGS sequence"/>
</dbReference>
<dbReference type="PATRIC" id="fig|119224.3.peg.212"/>
<accession>A0A0P6SEP7</accession>
<comment type="caution">
    <text evidence="2">The sequence shown here is derived from an EMBL/GenBank/DDBJ whole genome shotgun (WGS) entry which is preliminary data.</text>
</comment>
<organism evidence="2 3">
    <name type="scientific">Streptococcus phocae</name>
    <dbReference type="NCBI Taxonomy" id="119224"/>
    <lineage>
        <taxon>Bacteria</taxon>
        <taxon>Bacillati</taxon>
        <taxon>Bacillota</taxon>
        <taxon>Bacilli</taxon>
        <taxon>Lactobacillales</taxon>
        <taxon>Streptococcaceae</taxon>
        <taxon>Streptococcus</taxon>
    </lineage>
</organism>